<reference evidence="2" key="1">
    <citation type="submission" date="2023-02" db="EMBL/GenBank/DDBJ databases">
        <title>Identification and recombinant expression of a fungal hydrolase from Papiliotrema laurentii that hydrolyzes apple cutin and clears colloidal polyester polyurethane.</title>
        <authorList>
            <consortium name="DOE Joint Genome Institute"/>
            <person name="Roman V.A."/>
            <person name="Bojanowski C."/>
            <person name="Crable B.R."/>
            <person name="Wagner D.N."/>
            <person name="Hung C.S."/>
            <person name="Nadeau L.J."/>
            <person name="Schratz L."/>
            <person name="Haridas S."/>
            <person name="Pangilinan J."/>
            <person name="Lipzen A."/>
            <person name="Na H."/>
            <person name="Yan M."/>
            <person name="Ng V."/>
            <person name="Grigoriev I.V."/>
            <person name="Spatafora J.W."/>
            <person name="Barlow D."/>
            <person name="Biffinger J."/>
            <person name="Kelley-Loughnane N."/>
            <person name="Varaljay V.A."/>
            <person name="Crookes-Goodson W.J."/>
        </authorList>
    </citation>
    <scope>NUCLEOTIDE SEQUENCE</scope>
    <source>
        <strain evidence="2">5307AH</strain>
    </source>
</reference>
<evidence type="ECO:0000313" key="3">
    <source>
        <dbReference type="Proteomes" id="UP001182556"/>
    </source>
</evidence>
<dbReference type="AlphaFoldDB" id="A0AAD9FN72"/>
<gene>
    <name evidence="2" type="ORF">DB88DRAFT_474953</name>
</gene>
<accession>A0AAD9FN72</accession>
<name>A0AAD9FN72_PAPLA</name>
<feature type="region of interest" description="Disordered" evidence="1">
    <location>
        <begin position="138"/>
        <end position="187"/>
    </location>
</feature>
<protein>
    <submittedName>
        <fullName evidence="2">Uncharacterized protein</fullName>
    </submittedName>
</protein>
<feature type="compositionally biased region" description="Polar residues" evidence="1">
    <location>
        <begin position="172"/>
        <end position="183"/>
    </location>
</feature>
<dbReference type="EMBL" id="JAODAN010000010">
    <property type="protein sequence ID" value="KAK1921836.1"/>
    <property type="molecule type" value="Genomic_DNA"/>
</dbReference>
<comment type="caution">
    <text evidence="2">The sequence shown here is derived from an EMBL/GenBank/DDBJ whole genome shotgun (WGS) entry which is preliminary data.</text>
</comment>
<proteinExistence type="predicted"/>
<evidence type="ECO:0000313" key="2">
    <source>
        <dbReference type="EMBL" id="KAK1921836.1"/>
    </source>
</evidence>
<feature type="compositionally biased region" description="Acidic residues" evidence="1">
    <location>
        <begin position="209"/>
        <end position="219"/>
    </location>
</feature>
<feature type="compositionally biased region" description="Polar residues" evidence="1">
    <location>
        <begin position="7"/>
        <end position="17"/>
    </location>
</feature>
<feature type="region of interest" description="Disordered" evidence="1">
    <location>
        <begin position="209"/>
        <end position="289"/>
    </location>
</feature>
<evidence type="ECO:0000256" key="1">
    <source>
        <dbReference type="SAM" id="MobiDB-lite"/>
    </source>
</evidence>
<organism evidence="2 3">
    <name type="scientific">Papiliotrema laurentii</name>
    <name type="common">Cryptococcus laurentii</name>
    <dbReference type="NCBI Taxonomy" id="5418"/>
    <lineage>
        <taxon>Eukaryota</taxon>
        <taxon>Fungi</taxon>
        <taxon>Dikarya</taxon>
        <taxon>Basidiomycota</taxon>
        <taxon>Agaricomycotina</taxon>
        <taxon>Tremellomycetes</taxon>
        <taxon>Tremellales</taxon>
        <taxon>Rhynchogastremaceae</taxon>
        <taxon>Papiliotrema</taxon>
    </lineage>
</organism>
<sequence>MKKWFFSKSNPSKNTEANRGDPPGTAQTFTDKAILEACLTLEAYPCCYTNRNQAGRDWSTWLKCAREPKEQWVNRRGEKVTPPGRGIFVGVESEIADTIFDKPALLSAKRNALALLYHYAHGHTEDCPCKTWTWYQKEGSSTGKPPTSTENPTTHQLLEGGPKRPTRADSRGAQSGSPGSSGWNREVRFIRGFRGQSRSDTIKRDTEVEEVELGSDDDLVPVSEPRRRKTVKVPREYLCSGALPSDKRPSSKDGHSGGPQEPPMHQGPASSAEDSEWKSGCGARSEEAL</sequence>
<feature type="region of interest" description="Disordered" evidence="1">
    <location>
        <begin position="1"/>
        <end position="26"/>
    </location>
</feature>
<keyword evidence="3" id="KW-1185">Reference proteome</keyword>
<feature type="compositionally biased region" description="Polar residues" evidence="1">
    <location>
        <begin position="138"/>
        <end position="156"/>
    </location>
</feature>
<dbReference type="Proteomes" id="UP001182556">
    <property type="component" value="Unassembled WGS sequence"/>
</dbReference>
<feature type="compositionally biased region" description="Basic and acidic residues" evidence="1">
    <location>
        <begin position="245"/>
        <end position="255"/>
    </location>
</feature>